<dbReference type="InterPro" id="IPR050639">
    <property type="entry name" value="SSR_resolvase"/>
</dbReference>
<dbReference type="InterPro" id="IPR036162">
    <property type="entry name" value="Resolvase-like_N_sf"/>
</dbReference>
<proteinExistence type="predicted"/>
<evidence type="ECO:0000313" key="3">
    <source>
        <dbReference type="EMBL" id="RBQ21524.1"/>
    </source>
</evidence>
<dbReference type="AlphaFoldDB" id="A0A366M7F0"/>
<reference evidence="3 4" key="1">
    <citation type="submission" date="2018-06" db="EMBL/GenBank/DDBJ databases">
        <title>Sphaerisporangium craniellae sp. nov., isolated from a marine sponge in the South China Sea.</title>
        <authorList>
            <person name="Li L."/>
        </authorList>
    </citation>
    <scope>NUCLEOTIDE SEQUENCE [LARGE SCALE GENOMIC DNA]</scope>
    <source>
        <strain evidence="3 4">LHW63015</strain>
    </source>
</reference>
<dbReference type="Pfam" id="PF07508">
    <property type="entry name" value="Recombinase"/>
    <property type="match status" value="1"/>
</dbReference>
<organism evidence="3 4">
    <name type="scientific">Spongiactinospora rosea</name>
    <dbReference type="NCBI Taxonomy" id="2248750"/>
    <lineage>
        <taxon>Bacteria</taxon>
        <taxon>Bacillati</taxon>
        <taxon>Actinomycetota</taxon>
        <taxon>Actinomycetes</taxon>
        <taxon>Streptosporangiales</taxon>
        <taxon>Streptosporangiaceae</taxon>
        <taxon>Spongiactinospora</taxon>
    </lineage>
</organism>
<protein>
    <recommendedName>
        <fullName evidence="5">DNA invertase Pin-like site-specific DNA recombinase</fullName>
    </recommendedName>
</protein>
<dbReference type="PROSITE" id="PS51736">
    <property type="entry name" value="RECOMBINASES_3"/>
    <property type="match status" value="1"/>
</dbReference>
<dbReference type="InterPro" id="IPR006119">
    <property type="entry name" value="Resolv_N"/>
</dbReference>
<name>A0A366M7F0_9ACTN</name>
<dbReference type="PROSITE" id="PS51737">
    <property type="entry name" value="RECOMBINASE_DNA_BIND"/>
    <property type="match status" value="1"/>
</dbReference>
<gene>
    <name evidence="3" type="ORF">DP939_02110</name>
</gene>
<dbReference type="Pfam" id="PF00239">
    <property type="entry name" value="Resolvase"/>
    <property type="match status" value="1"/>
</dbReference>
<keyword evidence="4" id="KW-1185">Reference proteome</keyword>
<evidence type="ECO:0008006" key="5">
    <source>
        <dbReference type="Google" id="ProtNLM"/>
    </source>
</evidence>
<dbReference type="InterPro" id="IPR011109">
    <property type="entry name" value="DNA_bind_recombinase_dom"/>
</dbReference>
<dbReference type="EMBL" id="QMEY01000001">
    <property type="protein sequence ID" value="RBQ21524.1"/>
    <property type="molecule type" value="Genomic_DNA"/>
</dbReference>
<comment type="caution">
    <text evidence="3">The sequence shown here is derived from an EMBL/GenBank/DDBJ whole genome shotgun (WGS) entry which is preliminary data.</text>
</comment>
<dbReference type="Gene3D" id="3.90.1750.20">
    <property type="entry name" value="Putative Large Serine Recombinase, Chain B, Domain 2"/>
    <property type="match status" value="1"/>
</dbReference>
<dbReference type="GO" id="GO:0003677">
    <property type="term" value="F:DNA binding"/>
    <property type="evidence" value="ECO:0007669"/>
    <property type="project" value="InterPro"/>
</dbReference>
<dbReference type="Gene3D" id="3.40.50.1390">
    <property type="entry name" value="Resolvase, N-terminal catalytic domain"/>
    <property type="match status" value="1"/>
</dbReference>
<sequence>MQTPHRVAIYCRLSYAPDGSVEKVERQEADCRALADRLVWPIAEDHIYSDNSRSAWQRNRKRPRWDALLEALRTELIDGVIVYHGDRLIRQPWDLELLLQIADDRKIQLASPSGVRDLASEDDRFILRIEAAQACRSSADTSRRVKRGWKARAERGLPASGGKRAFGFEDDGVTQREHEVRILREAIQRIIAGQSIGGAARWMNTLCRTSMGNRWDSTALRHHLQAPRTAGLIVRGQEIYEAAWEPIISPEEWENLKAILESNKYAQPFAGRERRHLLTGIAQCHACGSKARAKPVGGRNRKSARLYYCWNEECPNRVARNVEHLDRYVAGRVLRRLQDPKLMDQVLGSEPGVAQEIVALERRRAETKAAFKRLADHPDLDPEDLADSLAGFTRRITELRSQQAATSRQRLISRMAGITQEQWDATPVDIQAATVRALYRVVILPATWRGPGFDPKSVRLDPIKG</sequence>
<accession>A0A366M7F0</accession>
<feature type="domain" description="Recombinase" evidence="2">
    <location>
        <begin position="165"/>
        <end position="266"/>
    </location>
</feature>
<feature type="domain" description="Resolvase/invertase-type recombinase catalytic" evidence="1">
    <location>
        <begin position="6"/>
        <end position="156"/>
    </location>
</feature>
<dbReference type="GO" id="GO:0000150">
    <property type="term" value="F:DNA strand exchange activity"/>
    <property type="evidence" value="ECO:0007669"/>
    <property type="project" value="InterPro"/>
</dbReference>
<evidence type="ECO:0000259" key="2">
    <source>
        <dbReference type="PROSITE" id="PS51737"/>
    </source>
</evidence>
<dbReference type="Proteomes" id="UP000253303">
    <property type="component" value="Unassembled WGS sequence"/>
</dbReference>
<dbReference type="InterPro" id="IPR038109">
    <property type="entry name" value="DNA_bind_recomb_sf"/>
</dbReference>
<dbReference type="SMART" id="SM00857">
    <property type="entry name" value="Resolvase"/>
    <property type="match status" value="1"/>
</dbReference>
<dbReference type="PANTHER" id="PTHR30461:SF23">
    <property type="entry name" value="DNA RECOMBINASE-RELATED"/>
    <property type="match status" value="1"/>
</dbReference>
<dbReference type="OrthoDB" id="4500247at2"/>
<dbReference type="SUPFAM" id="SSF53041">
    <property type="entry name" value="Resolvase-like"/>
    <property type="match status" value="1"/>
</dbReference>
<dbReference type="RefSeq" id="WP_113978201.1">
    <property type="nucleotide sequence ID" value="NZ_QMEY01000001.1"/>
</dbReference>
<evidence type="ECO:0000313" key="4">
    <source>
        <dbReference type="Proteomes" id="UP000253303"/>
    </source>
</evidence>
<dbReference type="CDD" id="cd00338">
    <property type="entry name" value="Ser_Recombinase"/>
    <property type="match status" value="1"/>
</dbReference>
<dbReference type="PANTHER" id="PTHR30461">
    <property type="entry name" value="DNA-INVERTASE FROM LAMBDOID PROPHAGE"/>
    <property type="match status" value="1"/>
</dbReference>
<evidence type="ECO:0000259" key="1">
    <source>
        <dbReference type="PROSITE" id="PS51736"/>
    </source>
</evidence>